<dbReference type="InterPro" id="IPR000792">
    <property type="entry name" value="Tscrpt_reg_LuxR_C"/>
</dbReference>
<dbReference type="EMBL" id="HQ840740">
    <property type="protein sequence ID" value="ADY00183.1"/>
    <property type="molecule type" value="Genomic_DNA"/>
</dbReference>
<dbReference type="Gene3D" id="1.25.40.10">
    <property type="entry name" value="Tetratricopeptide repeat domain"/>
    <property type="match status" value="1"/>
</dbReference>
<dbReference type="AlphaFoldDB" id="F1DGK8"/>
<sequence>MSVSSEKSSSAGWDDRGDQLIAQTQPPQRGLMSMGLTDYQSRLRDVLGTAARGNGGLLQVVGGPGVGKTTLLSSLEEQAAESDAVCLTASGFAEDTAIPFNIVEQLIRSSAAMGELDVVARWRTAGERYSEAEHGMLAMLVREISDVLHRIAGGKQLVIAVDDVEHVDYPSLMCLLHIARHASGTRTLVAMSSGRTHHLCARVQGFHNLYKVEIGTLSESGVVRLLERHADADLADRIGASCHAISGGNPRLVKALLHDHLMSAPDGSEREVTVGAEFRDSYRWSLLCHPSLLQMAQILAVLGPYGSPRRVAGLLECGEERAARAIDVLDSAGLLEDGCFRHPAARSVALETLAVEERARLGAKAAELLYADGADPIAVAELLVTAGKTPDHKGVAVLWHAAQKNLDEGRTEEAVAGLRLAARADLGRRERLDIRMALVGALWAGNPAAAEPELDRLMAAIRTESPADIPEQYLCFLLFMVLWFGRFSDVEEAFTWLSGSGGSGNASSMAALRVTRQWVTFLKPTLIHHFPDQDPSDREVDGLWAANLEHGLQLSVDELGMEIGHLQDPRQMADFSPDTMHLLSHSNHFWFAYAYACRIVWALAARGETEAADRLCGALFTAADKLNMKTPCAVALSMRAYIQCRHGDFTSAIDLAGTALRSIPPRGWGVAIGLPLSVLVAAHTAIGRLDEAQRYLRYWVPKEMFDSVVGLEYLRARGQYCLATNRPYAALNDFMVSGMLIDQWPVDFGDLAPWRIDAAEAYLHVHEPVEAKRLALEELKLSPDRPMSTRGRALRVLAMAEDPDKRRLLLYQSVKCLREHGDRYGLARTLVELSRDFLSTGETQQARATWHEAQKLMDECGMSAQHESRRDPVMGGAESPADPQPPGNSEDSGEPGVPEDTALGTSAEDAEPPVLSEAEWRVATLAASRMTNRQIAKSLYITVSTVEQHLTRVYRKLSVGNRQDLSRRLWPLIGATGSSSC</sequence>
<keyword evidence="1" id="KW-0805">Transcription regulation</keyword>
<feature type="domain" description="HTH luxR-type" evidence="5">
    <location>
        <begin position="908"/>
        <end position="973"/>
    </location>
</feature>
<dbReference type="InterPro" id="IPR011990">
    <property type="entry name" value="TPR-like_helical_dom_sf"/>
</dbReference>
<dbReference type="CDD" id="cd06170">
    <property type="entry name" value="LuxR_C_like"/>
    <property type="match status" value="1"/>
</dbReference>
<dbReference type="Pfam" id="PF13191">
    <property type="entry name" value="AAA_16"/>
    <property type="match status" value="1"/>
</dbReference>
<keyword evidence="2" id="KW-0238">DNA-binding</keyword>
<gene>
    <name evidence="6" type="primary">gdmRI</name>
</gene>
<evidence type="ECO:0000256" key="3">
    <source>
        <dbReference type="ARBA" id="ARBA00023163"/>
    </source>
</evidence>
<reference evidence="6" key="1">
    <citation type="journal article" date="2011" name="Org. Lett.">
        <title>The missing C-17 O-methyltransferase in geldanamycin biosynthesis.</title>
        <authorList>
            <person name="Yin M."/>
            <person name="Lu T."/>
            <person name="Zhao L.X."/>
            <person name="Chen Y."/>
            <person name="Huang S.X."/>
            <person name="Lohman J.R."/>
            <person name="Xu L.H."/>
            <person name="Jiang C.L."/>
            <person name="Shen B."/>
        </authorList>
    </citation>
    <scope>NUCLEOTIDE SEQUENCE</scope>
    <source>
        <strain evidence="6">CGMCC 0516</strain>
    </source>
</reference>
<dbReference type="SUPFAM" id="SSF46894">
    <property type="entry name" value="C-terminal effector domain of the bipartite response regulators"/>
    <property type="match status" value="1"/>
</dbReference>
<dbReference type="Gene3D" id="3.40.50.300">
    <property type="entry name" value="P-loop containing nucleotide triphosphate hydrolases"/>
    <property type="match status" value="1"/>
</dbReference>
<dbReference type="InterPro" id="IPR036388">
    <property type="entry name" value="WH-like_DNA-bd_sf"/>
</dbReference>
<dbReference type="GO" id="GO:0006355">
    <property type="term" value="P:regulation of DNA-templated transcription"/>
    <property type="evidence" value="ECO:0007669"/>
    <property type="project" value="InterPro"/>
</dbReference>
<dbReference type="PANTHER" id="PTHR44688">
    <property type="entry name" value="DNA-BINDING TRANSCRIPTIONAL ACTIVATOR DEVR_DOSR"/>
    <property type="match status" value="1"/>
</dbReference>
<feature type="region of interest" description="Disordered" evidence="4">
    <location>
        <begin position="862"/>
        <end position="916"/>
    </location>
</feature>
<dbReference type="SMART" id="SM00421">
    <property type="entry name" value="HTH_LUXR"/>
    <property type="match status" value="1"/>
</dbReference>
<evidence type="ECO:0000256" key="2">
    <source>
        <dbReference type="ARBA" id="ARBA00023125"/>
    </source>
</evidence>
<dbReference type="PANTHER" id="PTHR44688:SF16">
    <property type="entry name" value="DNA-BINDING TRANSCRIPTIONAL ACTIVATOR DEVR_DOSR"/>
    <property type="match status" value="1"/>
</dbReference>
<evidence type="ECO:0000313" key="6">
    <source>
        <dbReference type="EMBL" id="ADY00183.1"/>
    </source>
</evidence>
<dbReference type="InterPro" id="IPR027417">
    <property type="entry name" value="P-loop_NTPase"/>
</dbReference>
<evidence type="ECO:0000259" key="5">
    <source>
        <dbReference type="PROSITE" id="PS50043"/>
    </source>
</evidence>
<dbReference type="PROSITE" id="PS50043">
    <property type="entry name" value="HTH_LUXR_2"/>
    <property type="match status" value="1"/>
</dbReference>
<keyword evidence="3" id="KW-0804">Transcription</keyword>
<dbReference type="Gene3D" id="1.10.10.10">
    <property type="entry name" value="Winged helix-like DNA-binding domain superfamily/Winged helix DNA-binding domain"/>
    <property type="match status" value="1"/>
</dbReference>
<proteinExistence type="predicted"/>
<evidence type="ECO:0000256" key="1">
    <source>
        <dbReference type="ARBA" id="ARBA00023015"/>
    </source>
</evidence>
<name>F1DGK8_9ACTN</name>
<evidence type="ECO:0000256" key="4">
    <source>
        <dbReference type="SAM" id="MobiDB-lite"/>
    </source>
</evidence>
<organism evidence="6">
    <name type="scientific">Streptomyces autolyticus</name>
    <dbReference type="NCBI Taxonomy" id="75293"/>
    <lineage>
        <taxon>Bacteria</taxon>
        <taxon>Bacillati</taxon>
        <taxon>Actinomycetota</taxon>
        <taxon>Actinomycetes</taxon>
        <taxon>Kitasatosporales</taxon>
        <taxon>Streptomycetaceae</taxon>
        <taxon>Streptomyces</taxon>
    </lineage>
</organism>
<dbReference type="InterPro" id="IPR041664">
    <property type="entry name" value="AAA_16"/>
</dbReference>
<dbReference type="SUPFAM" id="SSF52540">
    <property type="entry name" value="P-loop containing nucleoside triphosphate hydrolases"/>
    <property type="match status" value="1"/>
</dbReference>
<dbReference type="Pfam" id="PF00196">
    <property type="entry name" value="GerE"/>
    <property type="match status" value="1"/>
</dbReference>
<dbReference type="SUPFAM" id="SSF48452">
    <property type="entry name" value="TPR-like"/>
    <property type="match status" value="1"/>
</dbReference>
<dbReference type="RefSeq" id="WP_079256642.1">
    <property type="nucleotide sequence ID" value="NZ_CP019458.1"/>
</dbReference>
<dbReference type="InterPro" id="IPR016032">
    <property type="entry name" value="Sig_transdc_resp-reg_C-effctor"/>
</dbReference>
<accession>F1DGK8</accession>
<dbReference type="GO" id="GO:0003677">
    <property type="term" value="F:DNA binding"/>
    <property type="evidence" value="ECO:0007669"/>
    <property type="project" value="UniProtKB-KW"/>
</dbReference>
<protein>
    <submittedName>
        <fullName evidence="6">GdmRI</fullName>
    </submittedName>
</protein>